<gene>
    <name evidence="2" type="ORF">CDL12_28281</name>
</gene>
<keyword evidence="3" id="KW-1185">Reference proteome</keyword>
<dbReference type="InterPro" id="IPR044193">
    <property type="entry name" value="TRL33"/>
</dbReference>
<reference evidence="3" key="1">
    <citation type="journal article" date="2018" name="Gigascience">
        <title>Genome assembly of the Pink Ipe (Handroanthus impetiginosus, Bignoniaceae), a highly valued, ecologically keystone Neotropical timber forest tree.</title>
        <authorList>
            <person name="Silva-Junior O.B."/>
            <person name="Grattapaglia D."/>
            <person name="Novaes E."/>
            <person name="Collevatti R.G."/>
        </authorList>
    </citation>
    <scope>NUCLEOTIDE SEQUENCE [LARGE SCALE GENOMIC DNA]</scope>
    <source>
        <strain evidence="3">cv. UFG-1</strain>
    </source>
</reference>
<name>A0A2G9G1P4_9LAMI</name>
<dbReference type="PANTHER" id="PTHR47571">
    <property type="entry name" value="THIOREDOXIN-LIKE 3-3"/>
    <property type="match status" value="1"/>
</dbReference>
<accession>A0A2G9G1P4</accession>
<sequence>MNGPEMGGNDGEEHGQKGAKESFSDSNLIKNSKGNLITADSDDNLKEVFRQIKTSKTPTVINYGASW</sequence>
<dbReference type="EMBL" id="NKXS01007721">
    <property type="protein sequence ID" value="PIM99232.1"/>
    <property type="molecule type" value="Genomic_DNA"/>
</dbReference>
<comment type="caution">
    <text evidence="2">The sequence shown here is derived from an EMBL/GenBank/DDBJ whole genome shotgun (WGS) entry which is preliminary data.</text>
</comment>
<evidence type="ECO:0000256" key="1">
    <source>
        <dbReference type="SAM" id="MobiDB-lite"/>
    </source>
</evidence>
<proteinExistence type="predicted"/>
<dbReference type="AlphaFoldDB" id="A0A2G9G1P4"/>
<evidence type="ECO:0000313" key="3">
    <source>
        <dbReference type="Proteomes" id="UP000231279"/>
    </source>
</evidence>
<dbReference type="PANTHER" id="PTHR47571:SF1">
    <property type="entry name" value="THIOREDOXIN-LIKE 3-3"/>
    <property type="match status" value="1"/>
</dbReference>
<feature type="region of interest" description="Disordered" evidence="1">
    <location>
        <begin position="1"/>
        <end position="27"/>
    </location>
</feature>
<feature type="compositionally biased region" description="Basic and acidic residues" evidence="1">
    <location>
        <begin position="11"/>
        <end position="23"/>
    </location>
</feature>
<evidence type="ECO:0000313" key="2">
    <source>
        <dbReference type="EMBL" id="PIM99232.1"/>
    </source>
</evidence>
<organism evidence="2 3">
    <name type="scientific">Handroanthus impetiginosus</name>
    <dbReference type="NCBI Taxonomy" id="429701"/>
    <lineage>
        <taxon>Eukaryota</taxon>
        <taxon>Viridiplantae</taxon>
        <taxon>Streptophyta</taxon>
        <taxon>Embryophyta</taxon>
        <taxon>Tracheophyta</taxon>
        <taxon>Spermatophyta</taxon>
        <taxon>Magnoliopsida</taxon>
        <taxon>eudicotyledons</taxon>
        <taxon>Gunneridae</taxon>
        <taxon>Pentapetalae</taxon>
        <taxon>asterids</taxon>
        <taxon>lamiids</taxon>
        <taxon>Lamiales</taxon>
        <taxon>Bignoniaceae</taxon>
        <taxon>Crescentiina</taxon>
        <taxon>Tabebuia alliance</taxon>
        <taxon>Handroanthus</taxon>
    </lineage>
</organism>
<protein>
    <submittedName>
        <fullName evidence="2">Uncharacterized protein</fullName>
    </submittedName>
</protein>
<dbReference type="Proteomes" id="UP000231279">
    <property type="component" value="Unassembled WGS sequence"/>
</dbReference>
<dbReference type="OrthoDB" id="2121326at2759"/>